<keyword evidence="3" id="KW-1185">Reference proteome</keyword>
<evidence type="ECO:0000313" key="3">
    <source>
        <dbReference type="Proteomes" id="UP000000485"/>
    </source>
</evidence>
<evidence type="ECO:0008006" key="4">
    <source>
        <dbReference type="Google" id="ProtNLM"/>
    </source>
</evidence>
<reference evidence="3" key="1">
    <citation type="submission" date="2011-04" db="EMBL/GenBank/DDBJ databases">
        <title>Complete sequence of Cellvibrio gilvus ATCC 13127.</title>
        <authorList>
            <person name="Lucas S."/>
            <person name="Han J."/>
            <person name="Lapidus A."/>
            <person name="Cheng J.-F."/>
            <person name="Goodwin L."/>
            <person name="Pitluck S."/>
            <person name="Peters L."/>
            <person name="Munk A."/>
            <person name="Detter J.C."/>
            <person name="Han C."/>
            <person name="Tapia R."/>
            <person name="Land M."/>
            <person name="Hauser L."/>
            <person name="Kyrpides N."/>
            <person name="Ivanova N."/>
            <person name="Ovchinnikova G."/>
            <person name="Pagani I."/>
            <person name="Mead D."/>
            <person name="Brumm P."/>
            <person name="Woyke T."/>
        </authorList>
    </citation>
    <scope>NUCLEOTIDE SEQUENCE [LARGE SCALE GENOMIC DNA]</scope>
    <source>
        <strain evidence="3">ATCC 13127 / NRRL B-14078</strain>
    </source>
</reference>
<dbReference type="KEGG" id="cga:Celgi_3139"/>
<feature type="transmembrane region" description="Helical" evidence="1">
    <location>
        <begin position="12"/>
        <end position="30"/>
    </location>
</feature>
<evidence type="ECO:0000313" key="2">
    <source>
        <dbReference type="EMBL" id="AEI13630.1"/>
    </source>
</evidence>
<dbReference type="eggNOG" id="ENOG502ZB9P">
    <property type="taxonomic scope" value="Bacteria"/>
</dbReference>
<dbReference type="OrthoDB" id="1176146at2"/>
<dbReference type="AlphaFoldDB" id="F8A7U7"/>
<dbReference type="InterPro" id="IPR025495">
    <property type="entry name" value="DUF4386"/>
</dbReference>
<dbReference type="RefSeq" id="WP_013885147.1">
    <property type="nucleotide sequence ID" value="NC_015671.1"/>
</dbReference>
<proteinExistence type="predicted"/>
<evidence type="ECO:0000256" key="1">
    <source>
        <dbReference type="SAM" id="Phobius"/>
    </source>
</evidence>
<dbReference type="EMBL" id="CP002665">
    <property type="protein sequence ID" value="AEI13630.1"/>
    <property type="molecule type" value="Genomic_DNA"/>
</dbReference>
<feature type="transmembrane region" description="Helical" evidence="1">
    <location>
        <begin position="136"/>
        <end position="157"/>
    </location>
</feature>
<feature type="transmembrane region" description="Helical" evidence="1">
    <location>
        <begin position="50"/>
        <end position="69"/>
    </location>
</feature>
<organism evidence="2 3">
    <name type="scientific">Cellulomonas gilvus (strain ATCC 13127 / NRRL B-14078)</name>
    <name type="common">Cellvibrio gilvus</name>
    <dbReference type="NCBI Taxonomy" id="593907"/>
    <lineage>
        <taxon>Bacteria</taxon>
        <taxon>Bacillati</taxon>
        <taxon>Actinomycetota</taxon>
        <taxon>Actinomycetes</taxon>
        <taxon>Micrococcales</taxon>
        <taxon>Cellulomonadaceae</taxon>
        <taxon>Cellulomonas</taxon>
    </lineage>
</organism>
<sequence length="224" mass="23104">MDTDRRTARLAGALYLLTFASSIPALLLLSPVLDDARYVLGPGADARVTAGLLLDLVNAAACVGTAVVLHRLLRADAPARALGFVTSRVLEAAIIAVGVLSLLAVLTLRQDVAAGAVPDEGAALVTAHALVALRDWTFLLGPGLVSAVNAALLGSVLLQHRRVPRAIPLLGVVGAPLQIVSVLLTALGHNSQLSALSAVAVLPIFAWELSLGVWLVARGLRRPA</sequence>
<keyword evidence="1" id="KW-1133">Transmembrane helix</keyword>
<dbReference type="STRING" id="593907.Celgi_3139"/>
<gene>
    <name evidence="2" type="ordered locus">Celgi_3139</name>
</gene>
<protein>
    <recommendedName>
        <fullName evidence="4">DUF4386 domain-containing protein</fullName>
    </recommendedName>
</protein>
<accession>F8A7U7</accession>
<feature type="transmembrane region" description="Helical" evidence="1">
    <location>
        <begin position="195"/>
        <end position="217"/>
    </location>
</feature>
<feature type="transmembrane region" description="Helical" evidence="1">
    <location>
        <begin position="169"/>
        <end position="189"/>
    </location>
</feature>
<dbReference type="Proteomes" id="UP000000485">
    <property type="component" value="Chromosome"/>
</dbReference>
<name>F8A7U7_CELGA</name>
<dbReference type="HOGENOM" id="CLU_075044_0_0_11"/>
<keyword evidence="1" id="KW-0472">Membrane</keyword>
<keyword evidence="1" id="KW-0812">Transmembrane</keyword>
<dbReference type="Pfam" id="PF14329">
    <property type="entry name" value="DUF4386"/>
    <property type="match status" value="1"/>
</dbReference>
<feature type="transmembrane region" description="Helical" evidence="1">
    <location>
        <begin position="89"/>
        <end position="108"/>
    </location>
</feature>